<feature type="compositionally biased region" description="Low complexity" evidence="2">
    <location>
        <begin position="2107"/>
        <end position="2120"/>
    </location>
</feature>
<dbReference type="EMBL" id="JARKIK010000087">
    <property type="protein sequence ID" value="KAK8724100.1"/>
    <property type="molecule type" value="Genomic_DNA"/>
</dbReference>
<dbReference type="InterPro" id="IPR008936">
    <property type="entry name" value="Rho_GTPase_activation_prot"/>
</dbReference>
<evidence type="ECO:0000256" key="2">
    <source>
        <dbReference type="SAM" id="MobiDB-lite"/>
    </source>
</evidence>
<feature type="compositionally biased region" description="Low complexity" evidence="2">
    <location>
        <begin position="529"/>
        <end position="538"/>
    </location>
</feature>
<dbReference type="Pfam" id="PF00620">
    <property type="entry name" value="RhoGAP"/>
    <property type="match status" value="1"/>
</dbReference>
<feature type="domain" description="PH" evidence="3">
    <location>
        <begin position="985"/>
        <end position="1093"/>
    </location>
</feature>
<feature type="compositionally biased region" description="Low complexity" evidence="2">
    <location>
        <begin position="1142"/>
        <end position="1153"/>
    </location>
</feature>
<feature type="region of interest" description="Disordered" evidence="2">
    <location>
        <begin position="1890"/>
        <end position="1937"/>
    </location>
</feature>
<feature type="region of interest" description="Disordered" evidence="2">
    <location>
        <begin position="933"/>
        <end position="952"/>
    </location>
</feature>
<dbReference type="FunFam" id="1.10.555.10:FF:000058">
    <property type="entry name" value="GTPase-activating protein pac-1"/>
    <property type="match status" value="1"/>
</dbReference>
<feature type="compositionally biased region" description="Low complexity" evidence="2">
    <location>
        <begin position="2263"/>
        <end position="2281"/>
    </location>
</feature>
<feature type="compositionally biased region" description="Polar residues" evidence="2">
    <location>
        <begin position="1838"/>
        <end position="1858"/>
    </location>
</feature>
<dbReference type="Pfam" id="PF15410">
    <property type="entry name" value="PH_9"/>
    <property type="match status" value="1"/>
</dbReference>
<dbReference type="GO" id="GO:0005096">
    <property type="term" value="F:GTPase activator activity"/>
    <property type="evidence" value="ECO:0007669"/>
    <property type="project" value="UniProtKB-KW"/>
</dbReference>
<feature type="region of interest" description="Disordered" evidence="2">
    <location>
        <begin position="264"/>
        <end position="395"/>
    </location>
</feature>
<feature type="compositionally biased region" description="Polar residues" evidence="2">
    <location>
        <begin position="1393"/>
        <end position="1404"/>
    </location>
</feature>
<feature type="compositionally biased region" description="Polar residues" evidence="2">
    <location>
        <begin position="486"/>
        <end position="528"/>
    </location>
</feature>
<feature type="compositionally biased region" description="Polar residues" evidence="2">
    <location>
        <begin position="820"/>
        <end position="835"/>
    </location>
</feature>
<evidence type="ECO:0000256" key="1">
    <source>
        <dbReference type="ARBA" id="ARBA00022468"/>
    </source>
</evidence>
<dbReference type="GO" id="GO:0007165">
    <property type="term" value="P:signal transduction"/>
    <property type="evidence" value="ECO:0007669"/>
    <property type="project" value="InterPro"/>
</dbReference>
<feature type="region of interest" description="Disordered" evidence="2">
    <location>
        <begin position="1732"/>
        <end position="1755"/>
    </location>
</feature>
<dbReference type="InterPro" id="IPR041681">
    <property type="entry name" value="PH_9"/>
</dbReference>
<feature type="compositionally biased region" description="Low complexity" evidence="2">
    <location>
        <begin position="1732"/>
        <end position="1745"/>
    </location>
</feature>
<protein>
    <recommendedName>
        <fullName evidence="7">Rho GTPase-activating protein 21</fullName>
    </recommendedName>
</protein>
<feature type="compositionally biased region" description="Basic and acidic residues" evidence="2">
    <location>
        <begin position="291"/>
        <end position="306"/>
    </location>
</feature>
<feature type="compositionally biased region" description="Pro residues" evidence="2">
    <location>
        <begin position="442"/>
        <end position="455"/>
    </location>
</feature>
<dbReference type="SUPFAM" id="SSF48350">
    <property type="entry name" value="GTPase activation domain, GAP"/>
    <property type="match status" value="1"/>
</dbReference>
<evidence type="ECO:0008006" key="7">
    <source>
        <dbReference type="Google" id="ProtNLM"/>
    </source>
</evidence>
<feature type="region of interest" description="Disordered" evidence="2">
    <location>
        <begin position="2153"/>
        <end position="2296"/>
    </location>
</feature>
<dbReference type="SMART" id="SM00233">
    <property type="entry name" value="PH"/>
    <property type="match status" value="1"/>
</dbReference>
<comment type="caution">
    <text evidence="5">The sequence shown here is derived from an EMBL/GenBank/DDBJ whole genome shotgun (WGS) entry which is preliminary data.</text>
</comment>
<sequence>MVVPREQDLLQQVFGETAHNPESNLDIRMPSPGHLPMQYPIRHPTTASLTHLALGVPPMQYPPSLSQSTWSSQSSLTSHLSAMSTGPHLPAVMVAHPPFHQKPHQPSNVSQPHGAHIPIHSHHQQLNIRGNHSSVPYRPGTRKHSLSAGGDKQSAAASSNRKQSLSGMADRRQAVYTIQNSLSSVPHHVPSLPGKQSPLPTSTNTLGSSTHSSLNEPSNNSVFGVYEPILDRAMGRGSFRDSRRLERDPDGRIYEVVQTRYVDNKHKSGSGNKKATVKQGAHSIRNNPGSHSDRKSSVGGEADAKRVRVQSLSPPRLKVDQIHARSASVHPRAKGSSVSSSDVHVPGSHQSLSSTKGEALSRSSNKHNSYSRRSCTEPILSTKESSQTNDRSTQEVIERIKKNVERKEEFLKRPNQPIWLPASKTPIIHSDYHVNPQRLPRPMWPPPAAQTPPSPGSLTKALNFIVGPKQDQVRKSKSDVDERQSSDNSGASDRGTNVPGSPSSLQSSDKTESSTDSLLPSGSECVTENQNLSSAQNASNVLPRSLVGNAVPKPYSGSTSEVSPANARYGKAFVTTLSRIQENIPIPELGSSSSLTSQGHAGSKQGDSFHGVTPGGTPSGSESSLNSSVIRPIPLAWVGDNERIKQLQIVSKRAKQFENSQLEKEASSKSAFHRFELSRLSQRSKIPNVAQRKQEFERRDGDQLSRGFEFEFGTHYNNSPRQRKSAELVRSNVVSQDLSPSSTKVFRSLSDGGNVFPVSRRLYSPGHDGGRNSPSVVDESSVFRCGMNRTIPVGGPHIHCAPPSHRPQSDSGILERERSNSVCSQASMTSLWSTRSMDETGTARQKPVARQNSYLSALRSPLPVTTGTSSAGGPGTAVATSAATPTSSTSVSAPSSAPSSSEALVARRNKTLYGDEGERLVRRVSYLKATSGDRMYSDSDLDSDNDERSGVRLEEGEVLRAGGVSSLVDSSCVGELPSPASLQADVLRQGALHVKLTMVDGKKAGDRSWKAVWAVVQGHAIIFYKDRQHALQTPLGVEEQVTLRGAEVDVASDYTKRRNVLRLATPGGSQLLLQADTPPEMLAWLSTLQNNCALQEGEAGSKTPINNNNISPQSSNKAMRKLTSLRTRSPTGQSPSTKARKPSSVESNSSPKSKTWRGHLKRPFMKKVHSGSPAITPTMPLPEGATIGVCLEECPPSLENEYVPLLVALCINVVESRGLQTQGIYRIPGNKAAVTHLSEMINKDPKSIDYDDPRWCDVNVISSMLKQFFQKLPDPLFTIELYPLFIEASKVEDPSQRMVELKKLVQELPYHHYETLRFLITHLNNIVTHSDMNKMDVRNLAIVFGPTLVRSGDDNMVTMVTDMSHQCRIVETLISQAAWFFSEDDGDEIIPPVSNQSVIHSPSGESVPPSDTDTPSSQALLLHNIQKVEGNVKADMKKDIVSSIISAANRKVHKVKCKKATEDKPVDDSKYSDKDGGFEERDIDKEAELRKQRLLVKQIESMVELPNPKPMSERKISNMSLMSVQSHSSGVSNVSQSLNNDRTSGSEQTHLGISGENIHPFCVIKKNGVASSTASISLPTSTTTNTTATTSQQSSHLAPEMASLFGDEVAIRSYAGLSASTQERIRRFEMETRAMLHRDLTRHRRETERRDVERQRLEELWQRAKQDMESEDILDQMADNPTEVVRKISDLSWRLKGLSESVGGERGSLASQSSSSSSQAAIISAALSHHPLSNTSLTPTTNSTTQVPNNYSQPPVIKIVSEPSVGMACDITNDGKHGMMQQNSLPWLDYNAASPHSTLGSTSSSGSSGYGSLTRSYQASNLGDAEDTVGRTVEESCPTESSKSVTKPCTVSQQSSPSNRKKKKSGFLFGLTSSSSSPSLFPSMTEAAAELTPTRKIGQTTIYPESPRPPPHNDHASSRSQLTVPSTTLIPQPNTPLQGRHKDSILHHILPSRLYHSPRPLRRGSSAENVTQPLVTPISPSTFDTQKVVNNGTLKRARTSRDQILNGPETGMPRCGSLDSLRDGPHITHDDGSDLLSAITATFEEKMRSLQESPLGLVNAVTDAISSPDFYPVAGQPNDHTTRGNTECRLYRDPSLHRRRTNPRNPSTNTSTTSTSTASSAALTSTISQVEAASQAVKFLENDKLLSEDVKHEVKVKRSDSLTKSEKTENNLKEKTEKRARELKRTDTQESLSEKKPKEMKRSDNQDGTERSRDLSKKLEVKDNSVGSARRTSEVRSRRHNVKELKEKFEQNTSNQTSTSPMKPSNMYSNVNNNSNKTNKSSMRRTGYRGHIKRRHTVGGTKDLAKWAWLQSAEASRNASCAIRLSAWERLQPLVADERLNTDRTLEAWLAHERIRTSSPDLSRPQQLVFSCDLDDKENLHRRLSVQEAMLNPLYPVLESHV</sequence>
<feature type="region of interest" description="Disordered" evidence="2">
    <location>
        <begin position="130"/>
        <end position="169"/>
    </location>
</feature>
<evidence type="ECO:0000313" key="6">
    <source>
        <dbReference type="Proteomes" id="UP001445076"/>
    </source>
</evidence>
<dbReference type="InterPro" id="IPR001849">
    <property type="entry name" value="PH_domain"/>
</dbReference>
<feature type="compositionally biased region" description="Polar residues" evidence="2">
    <location>
        <begin position="336"/>
        <end position="373"/>
    </location>
</feature>
<dbReference type="SUPFAM" id="SSF50729">
    <property type="entry name" value="PH domain-like"/>
    <property type="match status" value="1"/>
</dbReference>
<feature type="region of interest" description="Disordered" evidence="2">
    <location>
        <begin position="1097"/>
        <end position="1160"/>
    </location>
</feature>
<feature type="compositionally biased region" description="Polar residues" evidence="2">
    <location>
        <begin position="198"/>
        <end position="221"/>
    </location>
</feature>
<feature type="compositionally biased region" description="Polar residues" evidence="2">
    <location>
        <begin position="590"/>
        <end position="600"/>
    </location>
</feature>
<dbReference type="Gene3D" id="1.10.555.10">
    <property type="entry name" value="Rho GTPase activation protein"/>
    <property type="match status" value="1"/>
</dbReference>
<feature type="compositionally biased region" description="Basic and acidic residues" evidence="2">
    <location>
        <begin position="2231"/>
        <end position="2250"/>
    </location>
</feature>
<dbReference type="Proteomes" id="UP001445076">
    <property type="component" value="Unassembled WGS sequence"/>
</dbReference>
<dbReference type="InterPro" id="IPR011993">
    <property type="entry name" value="PH-like_dom_sf"/>
</dbReference>
<dbReference type="PROSITE" id="PS50238">
    <property type="entry name" value="RHOGAP"/>
    <property type="match status" value="1"/>
</dbReference>
<feature type="compositionally biased region" description="Low complexity" evidence="2">
    <location>
        <begin position="876"/>
        <end position="901"/>
    </location>
</feature>
<feature type="compositionally biased region" description="Polar residues" evidence="2">
    <location>
        <begin position="1124"/>
        <end position="1137"/>
    </location>
</feature>
<feature type="region of interest" description="Disordered" evidence="2">
    <location>
        <begin position="1576"/>
        <end position="1595"/>
    </location>
</feature>
<feature type="compositionally biased region" description="Basic residues" evidence="2">
    <location>
        <begin position="2282"/>
        <end position="2296"/>
    </location>
</feature>
<dbReference type="InterPro" id="IPR000198">
    <property type="entry name" value="RhoGAP_dom"/>
</dbReference>
<evidence type="ECO:0000313" key="5">
    <source>
        <dbReference type="EMBL" id="KAK8724100.1"/>
    </source>
</evidence>
<dbReference type="PROSITE" id="PS50003">
    <property type="entry name" value="PH_DOMAIN"/>
    <property type="match status" value="1"/>
</dbReference>
<feature type="compositionally biased region" description="Polar residues" evidence="2">
    <location>
        <begin position="155"/>
        <end position="166"/>
    </location>
</feature>
<reference evidence="5 6" key="1">
    <citation type="journal article" date="2024" name="BMC Genomics">
        <title>Genome assembly of redclaw crayfish (Cherax quadricarinatus) provides insights into its immune adaptation and hypoxia tolerance.</title>
        <authorList>
            <person name="Liu Z."/>
            <person name="Zheng J."/>
            <person name="Li H."/>
            <person name="Fang K."/>
            <person name="Wang S."/>
            <person name="He J."/>
            <person name="Zhou D."/>
            <person name="Weng S."/>
            <person name="Chi M."/>
            <person name="Gu Z."/>
            <person name="He J."/>
            <person name="Li F."/>
            <person name="Wang M."/>
        </authorList>
    </citation>
    <scope>NUCLEOTIDE SEQUENCE [LARGE SCALE GENOMIC DNA]</scope>
    <source>
        <strain evidence="5">ZL_2023a</strain>
    </source>
</reference>
<feature type="compositionally biased region" description="Low complexity" evidence="2">
    <location>
        <begin position="1580"/>
        <end position="1595"/>
    </location>
</feature>
<feature type="domain" description="Rho-GAP" evidence="4">
    <location>
        <begin position="1189"/>
        <end position="1381"/>
    </location>
</feature>
<feature type="compositionally biased region" description="Basic and acidic residues" evidence="2">
    <location>
        <begin position="471"/>
        <end position="485"/>
    </location>
</feature>
<feature type="region of interest" description="Disordered" evidence="2">
    <location>
        <begin position="588"/>
        <end position="626"/>
    </location>
</feature>
<keyword evidence="6" id="KW-1185">Reference proteome</keyword>
<evidence type="ECO:0000259" key="4">
    <source>
        <dbReference type="PROSITE" id="PS50238"/>
    </source>
</evidence>
<dbReference type="PANTHER" id="PTHR23175:SF23">
    <property type="entry name" value="PDZ DOMAIN-CONTAINING PROTEIN"/>
    <property type="match status" value="1"/>
</dbReference>
<feature type="compositionally biased region" description="Polar residues" evidence="2">
    <location>
        <begin position="1918"/>
        <end position="1937"/>
    </location>
</feature>
<name>A0AAW0W625_CHEQU</name>
<feature type="compositionally biased region" description="Basic and acidic residues" evidence="2">
    <location>
        <begin position="2153"/>
        <end position="2223"/>
    </location>
</feature>
<feature type="region of interest" description="Disordered" evidence="2">
    <location>
        <begin position="1391"/>
        <end position="1416"/>
    </location>
</feature>
<feature type="region of interest" description="Disordered" evidence="2">
    <location>
        <begin position="1821"/>
        <end position="1864"/>
    </location>
</feature>
<dbReference type="SMART" id="SM00324">
    <property type="entry name" value="RhoGAP"/>
    <property type="match status" value="1"/>
</dbReference>
<organism evidence="5 6">
    <name type="scientific">Cherax quadricarinatus</name>
    <name type="common">Australian red claw crayfish</name>
    <dbReference type="NCBI Taxonomy" id="27406"/>
    <lineage>
        <taxon>Eukaryota</taxon>
        <taxon>Metazoa</taxon>
        <taxon>Ecdysozoa</taxon>
        <taxon>Arthropoda</taxon>
        <taxon>Crustacea</taxon>
        <taxon>Multicrustacea</taxon>
        <taxon>Malacostraca</taxon>
        <taxon>Eumalacostraca</taxon>
        <taxon>Eucarida</taxon>
        <taxon>Decapoda</taxon>
        <taxon>Pleocyemata</taxon>
        <taxon>Astacidea</taxon>
        <taxon>Parastacoidea</taxon>
        <taxon>Parastacidae</taxon>
        <taxon>Cherax</taxon>
    </lineage>
</organism>
<evidence type="ECO:0000259" key="3">
    <source>
        <dbReference type="PROSITE" id="PS50003"/>
    </source>
</evidence>
<feature type="region of interest" description="Disordered" evidence="2">
    <location>
        <begin position="438"/>
        <end position="538"/>
    </location>
</feature>
<keyword evidence="1" id="KW-0343">GTPase activation</keyword>
<feature type="region of interest" description="Disordered" evidence="2">
    <location>
        <begin position="2068"/>
        <end position="2120"/>
    </location>
</feature>
<feature type="compositionally biased region" description="Polar residues" evidence="2">
    <location>
        <begin position="2251"/>
        <end position="2262"/>
    </location>
</feature>
<feature type="compositionally biased region" description="Polar residues" evidence="2">
    <location>
        <begin position="382"/>
        <end position="391"/>
    </location>
</feature>
<feature type="region of interest" description="Disordered" evidence="2">
    <location>
        <begin position="796"/>
        <end position="903"/>
    </location>
</feature>
<feature type="region of interest" description="Disordered" evidence="2">
    <location>
        <begin position="184"/>
        <end position="221"/>
    </location>
</feature>
<dbReference type="Gene3D" id="2.30.29.30">
    <property type="entry name" value="Pleckstrin-homology domain (PH domain)/Phosphotyrosine-binding domain (PTB)"/>
    <property type="match status" value="1"/>
</dbReference>
<accession>A0AAW0W625</accession>
<proteinExistence type="predicted"/>
<dbReference type="PANTHER" id="PTHR23175">
    <property type="entry name" value="PDZ DOMAIN-CONTAINING PROTEIN"/>
    <property type="match status" value="1"/>
</dbReference>
<gene>
    <name evidence="5" type="ORF">OTU49_017494</name>
</gene>
<feature type="compositionally biased region" description="Low complexity" evidence="2">
    <location>
        <begin position="1104"/>
        <end position="1116"/>
    </location>
</feature>